<evidence type="ECO:0000259" key="4">
    <source>
        <dbReference type="PROSITE" id="PS01124"/>
    </source>
</evidence>
<feature type="domain" description="HTH araC/xylS-type" evidence="4">
    <location>
        <begin position="177"/>
        <end position="275"/>
    </location>
</feature>
<protein>
    <submittedName>
        <fullName evidence="5">AraC family transcriptional regulator</fullName>
    </submittedName>
</protein>
<dbReference type="Pfam" id="PF12833">
    <property type="entry name" value="HTH_18"/>
    <property type="match status" value="1"/>
</dbReference>
<dbReference type="SMART" id="SM00342">
    <property type="entry name" value="HTH_ARAC"/>
    <property type="match status" value="1"/>
</dbReference>
<sequence length="287" mass="31863">MSNALRLAKGTFGRVALLDMDRPLVRHAHPHCHVLLKVEGVDTQFSVGDRVVPLSDESAVLINAWEPHAYAHKEGQPATIILALYIEPRWLGAFRPNWKASGAPDFFVRSVGETSPDIRWLTRRLAETMVHEPGNTEEHERLIARLMIAVIERFAEWRDEPASLRLAASTIIDHRIRKAVGTMSADPGAVVDMDKLAVAVGLSRAHFFRLFESSLNVSPRVFLNVLRMERAVQAVAEGTASFASVSETLGFSVPAHFSRFFHDHAGSSPTAFRKVAGLQTVDFETPR</sequence>
<proteinExistence type="predicted"/>
<evidence type="ECO:0000256" key="1">
    <source>
        <dbReference type="ARBA" id="ARBA00023015"/>
    </source>
</evidence>
<accession>A0A371WZ66</accession>
<dbReference type="EMBL" id="QURL01000008">
    <property type="protein sequence ID" value="RFC62268.1"/>
    <property type="molecule type" value="Genomic_DNA"/>
</dbReference>
<keyword evidence="6" id="KW-1185">Reference proteome</keyword>
<comment type="caution">
    <text evidence="5">The sequence shown here is derived from an EMBL/GenBank/DDBJ whole genome shotgun (WGS) entry which is preliminary data.</text>
</comment>
<reference evidence="5 6" key="1">
    <citation type="submission" date="2018-08" db="EMBL/GenBank/DDBJ databases">
        <title>Fulvimarina sp. 85, whole genome shotgun sequence.</title>
        <authorList>
            <person name="Tuo L."/>
        </authorList>
    </citation>
    <scope>NUCLEOTIDE SEQUENCE [LARGE SCALE GENOMIC DNA]</scope>
    <source>
        <strain evidence="5 6">85</strain>
    </source>
</reference>
<dbReference type="Pfam" id="PF02311">
    <property type="entry name" value="AraC_binding"/>
    <property type="match status" value="1"/>
</dbReference>
<dbReference type="RefSeq" id="WP_116684536.1">
    <property type="nucleotide sequence ID" value="NZ_QURL01000008.1"/>
</dbReference>
<dbReference type="PANTHER" id="PTHR46796:SF2">
    <property type="entry name" value="TRANSCRIPTIONAL REGULATORY PROTEIN"/>
    <property type="match status" value="1"/>
</dbReference>
<dbReference type="Gene3D" id="1.10.10.60">
    <property type="entry name" value="Homeodomain-like"/>
    <property type="match status" value="2"/>
</dbReference>
<dbReference type="Proteomes" id="UP000264310">
    <property type="component" value="Unassembled WGS sequence"/>
</dbReference>
<evidence type="ECO:0000313" key="6">
    <source>
        <dbReference type="Proteomes" id="UP000264310"/>
    </source>
</evidence>
<dbReference type="AlphaFoldDB" id="A0A371WZ66"/>
<dbReference type="PANTHER" id="PTHR46796">
    <property type="entry name" value="HTH-TYPE TRANSCRIPTIONAL ACTIVATOR RHAS-RELATED"/>
    <property type="match status" value="1"/>
</dbReference>
<dbReference type="PROSITE" id="PS01124">
    <property type="entry name" value="HTH_ARAC_FAMILY_2"/>
    <property type="match status" value="1"/>
</dbReference>
<dbReference type="InterPro" id="IPR018060">
    <property type="entry name" value="HTH_AraC"/>
</dbReference>
<evidence type="ECO:0000256" key="2">
    <source>
        <dbReference type="ARBA" id="ARBA00023125"/>
    </source>
</evidence>
<dbReference type="InterPro" id="IPR003313">
    <property type="entry name" value="AraC-bd"/>
</dbReference>
<dbReference type="InterPro" id="IPR037923">
    <property type="entry name" value="HTH-like"/>
</dbReference>
<gene>
    <name evidence="5" type="ORF">DYI37_17340</name>
</gene>
<dbReference type="GO" id="GO:0003700">
    <property type="term" value="F:DNA-binding transcription factor activity"/>
    <property type="evidence" value="ECO:0007669"/>
    <property type="project" value="InterPro"/>
</dbReference>
<dbReference type="SUPFAM" id="SSF51215">
    <property type="entry name" value="Regulatory protein AraC"/>
    <property type="match status" value="1"/>
</dbReference>
<organism evidence="5 6">
    <name type="scientific">Fulvimarina endophytica</name>
    <dbReference type="NCBI Taxonomy" id="2293836"/>
    <lineage>
        <taxon>Bacteria</taxon>
        <taxon>Pseudomonadati</taxon>
        <taxon>Pseudomonadota</taxon>
        <taxon>Alphaproteobacteria</taxon>
        <taxon>Hyphomicrobiales</taxon>
        <taxon>Aurantimonadaceae</taxon>
        <taxon>Fulvimarina</taxon>
    </lineage>
</organism>
<evidence type="ECO:0000313" key="5">
    <source>
        <dbReference type="EMBL" id="RFC62268.1"/>
    </source>
</evidence>
<dbReference type="SUPFAM" id="SSF46689">
    <property type="entry name" value="Homeodomain-like"/>
    <property type="match status" value="2"/>
</dbReference>
<keyword evidence="1" id="KW-0805">Transcription regulation</keyword>
<evidence type="ECO:0000256" key="3">
    <source>
        <dbReference type="ARBA" id="ARBA00023163"/>
    </source>
</evidence>
<keyword evidence="3" id="KW-0804">Transcription</keyword>
<dbReference type="InterPro" id="IPR009057">
    <property type="entry name" value="Homeodomain-like_sf"/>
</dbReference>
<dbReference type="InterPro" id="IPR050204">
    <property type="entry name" value="AraC_XylS_family_regulators"/>
</dbReference>
<keyword evidence="2" id="KW-0238">DNA-binding</keyword>
<name>A0A371WZ66_9HYPH</name>
<dbReference type="OrthoDB" id="9814125at2"/>
<dbReference type="GO" id="GO:0043565">
    <property type="term" value="F:sequence-specific DNA binding"/>
    <property type="evidence" value="ECO:0007669"/>
    <property type="project" value="InterPro"/>
</dbReference>